<evidence type="ECO:0000256" key="3">
    <source>
        <dbReference type="ARBA" id="ARBA00023136"/>
    </source>
</evidence>
<gene>
    <name evidence="7" type="ORF">CIB84_013332</name>
</gene>
<dbReference type="GO" id="GO:0042288">
    <property type="term" value="F:MHC class I protein binding"/>
    <property type="evidence" value="ECO:0007669"/>
    <property type="project" value="TreeGrafter"/>
</dbReference>
<evidence type="ECO:0000256" key="2">
    <source>
        <dbReference type="ARBA" id="ARBA00022729"/>
    </source>
</evidence>
<proteinExistence type="predicted"/>
<dbReference type="PANTHER" id="PTHR12080">
    <property type="entry name" value="SIGNALING LYMPHOCYTIC ACTIVATION MOLECULE"/>
    <property type="match status" value="1"/>
</dbReference>
<dbReference type="InterPro" id="IPR013783">
    <property type="entry name" value="Ig-like_fold"/>
</dbReference>
<dbReference type="AlphaFoldDB" id="A0A2P4SFM3"/>
<dbReference type="InterPro" id="IPR036179">
    <property type="entry name" value="Ig-like_dom_sf"/>
</dbReference>
<dbReference type="PROSITE" id="PS50835">
    <property type="entry name" value="IG_LIKE"/>
    <property type="match status" value="1"/>
</dbReference>
<evidence type="ECO:0000313" key="8">
    <source>
        <dbReference type="Proteomes" id="UP000237246"/>
    </source>
</evidence>
<protein>
    <recommendedName>
        <fullName evidence="6">Ig-like domain-containing protein</fullName>
    </recommendedName>
</protein>
<keyword evidence="2 5" id="KW-0732">Signal</keyword>
<dbReference type="Proteomes" id="UP000237246">
    <property type="component" value="Unassembled WGS sequence"/>
</dbReference>
<evidence type="ECO:0000256" key="1">
    <source>
        <dbReference type="ARBA" id="ARBA00004370"/>
    </source>
</evidence>
<organism evidence="7 8">
    <name type="scientific">Bambusicola thoracicus</name>
    <name type="common">Chinese bamboo-partridge</name>
    <name type="synonym">Perdix thoracica</name>
    <dbReference type="NCBI Taxonomy" id="9083"/>
    <lineage>
        <taxon>Eukaryota</taxon>
        <taxon>Metazoa</taxon>
        <taxon>Chordata</taxon>
        <taxon>Craniata</taxon>
        <taxon>Vertebrata</taxon>
        <taxon>Euteleostomi</taxon>
        <taxon>Archelosauria</taxon>
        <taxon>Archosauria</taxon>
        <taxon>Dinosauria</taxon>
        <taxon>Saurischia</taxon>
        <taxon>Theropoda</taxon>
        <taxon>Coelurosauria</taxon>
        <taxon>Aves</taxon>
        <taxon>Neognathae</taxon>
        <taxon>Galloanserae</taxon>
        <taxon>Galliformes</taxon>
        <taxon>Phasianidae</taxon>
        <taxon>Perdicinae</taxon>
        <taxon>Bambusicola</taxon>
    </lineage>
</organism>
<keyword evidence="8" id="KW-1185">Reference proteome</keyword>
<dbReference type="EMBL" id="PPHD01053601">
    <property type="protein sequence ID" value="POI22920.1"/>
    <property type="molecule type" value="Genomic_DNA"/>
</dbReference>
<dbReference type="GO" id="GO:0009897">
    <property type="term" value="C:external side of plasma membrane"/>
    <property type="evidence" value="ECO:0007669"/>
    <property type="project" value="TreeGrafter"/>
</dbReference>
<dbReference type="InterPro" id="IPR007110">
    <property type="entry name" value="Ig-like_dom"/>
</dbReference>
<keyword evidence="4" id="KW-0325">Glycoprotein</keyword>
<dbReference type="CDD" id="cd00096">
    <property type="entry name" value="Ig"/>
    <property type="match status" value="1"/>
</dbReference>
<evidence type="ECO:0000256" key="5">
    <source>
        <dbReference type="SAM" id="SignalP"/>
    </source>
</evidence>
<dbReference type="OrthoDB" id="9835793at2759"/>
<comment type="subcellular location">
    <subcellularLocation>
        <location evidence="1">Membrane</location>
    </subcellularLocation>
</comment>
<sequence>MQQHGGALHALEMLLCLVLGAAGSGQGEEGAQEPVSSPHLEMRVLQQEQGRCRLQLSCTVPGATAVSYSWSRGSEALSNQSMLVVPEDVQPGVYVCNVSNPASWSTASIDKATACAQKAPTIPAPSEHTEASLTVYEEVGRAQTGQEPNRNSVVHAVGNTIYAMVHPKGQASCGAAAPSSIPKGRSTLCFTVPLLQKEEVGPGSDFHCLHGGNRHRAAGRPALHVSSRSTTLLSFLVLEFGAANASAVLTLTHFPAGDGTFETRLSPIAELIRISHGPPQLLTPAGTRIPPSSPGAH</sequence>
<evidence type="ECO:0000256" key="4">
    <source>
        <dbReference type="ARBA" id="ARBA00023180"/>
    </source>
</evidence>
<dbReference type="InterPro" id="IPR015631">
    <property type="entry name" value="CD2/SLAM_rcpt"/>
</dbReference>
<dbReference type="SUPFAM" id="SSF48726">
    <property type="entry name" value="Immunoglobulin"/>
    <property type="match status" value="1"/>
</dbReference>
<name>A0A2P4SFM3_BAMTH</name>
<evidence type="ECO:0000313" key="7">
    <source>
        <dbReference type="EMBL" id="POI22920.1"/>
    </source>
</evidence>
<feature type="chain" id="PRO_5015179334" description="Ig-like domain-containing protein" evidence="5">
    <location>
        <begin position="28"/>
        <end position="297"/>
    </location>
</feature>
<dbReference type="PANTHER" id="PTHR12080:SF56">
    <property type="entry name" value="NATURAL KILLER CELL RECEPTOR 2B4"/>
    <property type="match status" value="1"/>
</dbReference>
<feature type="signal peptide" evidence="5">
    <location>
        <begin position="1"/>
        <end position="27"/>
    </location>
</feature>
<accession>A0A2P4SFM3</accession>
<reference evidence="7 8" key="1">
    <citation type="submission" date="2018-01" db="EMBL/GenBank/DDBJ databases">
        <title>Comparison of the Chinese Bamboo Partridge and Red Junglefowl genome sequences highlights the importance of demography in genome evolution.</title>
        <authorList>
            <person name="Tiley G.P."/>
            <person name="Kimball R.T."/>
            <person name="Braun E.L."/>
            <person name="Burleigh J.G."/>
        </authorList>
    </citation>
    <scope>NUCLEOTIDE SEQUENCE [LARGE SCALE GENOMIC DNA]</scope>
    <source>
        <strain evidence="7">RTK389</strain>
        <tissue evidence="7">Blood</tissue>
    </source>
</reference>
<dbReference type="GO" id="GO:0002323">
    <property type="term" value="P:natural killer cell activation involved in immune response"/>
    <property type="evidence" value="ECO:0007669"/>
    <property type="project" value="TreeGrafter"/>
</dbReference>
<evidence type="ECO:0000259" key="6">
    <source>
        <dbReference type="PROSITE" id="PS50835"/>
    </source>
</evidence>
<comment type="caution">
    <text evidence="7">The sequence shown here is derived from an EMBL/GenBank/DDBJ whole genome shotgun (WGS) entry which is preliminary data.</text>
</comment>
<dbReference type="Gene3D" id="2.60.40.10">
    <property type="entry name" value="Immunoglobulins"/>
    <property type="match status" value="1"/>
</dbReference>
<keyword evidence="3" id="KW-0472">Membrane</keyword>
<feature type="domain" description="Ig-like" evidence="6">
    <location>
        <begin position="38"/>
        <end position="110"/>
    </location>
</feature>